<dbReference type="RefSeq" id="WP_170218281.1">
    <property type="nucleotide sequence ID" value="NZ_CP144375.1"/>
</dbReference>
<name>A0A3E0G3Z6_9PSEU</name>
<dbReference type="Proteomes" id="UP000256269">
    <property type="component" value="Unassembled WGS sequence"/>
</dbReference>
<organism evidence="1 2">
    <name type="scientific">Kutzneria buriramensis</name>
    <dbReference type="NCBI Taxonomy" id="1045776"/>
    <lineage>
        <taxon>Bacteria</taxon>
        <taxon>Bacillati</taxon>
        <taxon>Actinomycetota</taxon>
        <taxon>Actinomycetes</taxon>
        <taxon>Pseudonocardiales</taxon>
        <taxon>Pseudonocardiaceae</taxon>
        <taxon>Kutzneria</taxon>
    </lineage>
</organism>
<dbReference type="AlphaFoldDB" id="A0A3E0G3Z6"/>
<sequence>MSTARSGGLCRRANGFAVRPGTLWAETWGIDARSEGPLPAVDDLLDAFA</sequence>
<accession>A0A3E0G3Z6</accession>
<proteinExistence type="predicted"/>
<dbReference type="EMBL" id="QUNO01000045">
    <property type="protein sequence ID" value="REH17465.1"/>
    <property type="molecule type" value="Genomic_DNA"/>
</dbReference>
<comment type="caution">
    <text evidence="1">The sequence shown here is derived from an EMBL/GenBank/DDBJ whole genome shotgun (WGS) entry which is preliminary data.</text>
</comment>
<reference evidence="1 2" key="1">
    <citation type="submission" date="2018-08" db="EMBL/GenBank/DDBJ databases">
        <title>Genomic Encyclopedia of Archaeal and Bacterial Type Strains, Phase II (KMG-II): from individual species to whole genera.</title>
        <authorList>
            <person name="Goeker M."/>
        </authorList>
    </citation>
    <scope>NUCLEOTIDE SEQUENCE [LARGE SCALE GENOMIC DNA]</scope>
    <source>
        <strain evidence="1 2">DSM 45791</strain>
    </source>
</reference>
<evidence type="ECO:0000313" key="2">
    <source>
        <dbReference type="Proteomes" id="UP000256269"/>
    </source>
</evidence>
<gene>
    <name evidence="1" type="ORF">BCF44_1458</name>
</gene>
<evidence type="ECO:0000313" key="1">
    <source>
        <dbReference type="EMBL" id="REH17465.1"/>
    </source>
</evidence>
<keyword evidence="2" id="KW-1185">Reference proteome</keyword>
<protein>
    <submittedName>
        <fullName evidence="1">Uncharacterized protein</fullName>
    </submittedName>
</protein>